<dbReference type="OrthoDB" id="9813266at2"/>
<dbReference type="GO" id="GO:0005886">
    <property type="term" value="C:plasma membrane"/>
    <property type="evidence" value="ECO:0007669"/>
    <property type="project" value="UniProtKB-SubCell"/>
</dbReference>
<dbReference type="NCBIfam" id="TIGR01525">
    <property type="entry name" value="ATPase-IB_hvy"/>
    <property type="match status" value="1"/>
</dbReference>
<evidence type="ECO:0000256" key="8">
    <source>
        <dbReference type="ARBA" id="ARBA00022989"/>
    </source>
</evidence>
<dbReference type="Gene3D" id="2.70.150.10">
    <property type="entry name" value="Calcium-transporting ATPase, cytoplasmic transduction domain A"/>
    <property type="match status" value="1"/>
</dbReference>
<dbReference type="Proteomes" id="UP000005868">
    <property type="component" value="Chromosome"/>
</dbReference>
<dbReference type="Pfam" id="PF00702">
    <property type="entry name" value="Hydrolase"/>
    <property type="match status" value="1"/>
</dbReference>
<keyword evidence="13" id="KW-1185">Reference proteome</keyword>
<dbReference type="PANTHER" id="PTHR48085:SF5">
    <property type="entry name" value="CADMIUM_ZINC-TRANSPORTING ATPASE HMA4-RELATED"/>
    <property type="match status" value="1"/>
</dbReference>
<dbReference type="GO" id="GO:0005524">
    <property type="term" value="F:ATP binding"/>
    <property type="evidence" value="ECO:0007669"/>
    <property type="project" value="UniProtKB-UniRule"/>
</dbReference>
<evidence type="ECO:0000256" key="6">
    <source>
        <dbReference type="ARBA" id="ARBA00022840"/>
    </source>
</evidence>
<protein>
    <submittedName>
        <fullName evidence="12">Heavy metal translocating P-type ATPase</fullName>
    </submittedName>
</protein>
<accession>G7V7Y7</accession>
<keyword evidence="3 10" id="KW-0812">Transmembrane</keyword>
<gene>
    <name evidence="12" type="ordered locus">Tlie_0488</name>
</gene>
<dbReference type="InterPro" id="IPR036163">
    <property type="entry name" value="HMA_dom_sf"/>
</dbReference>
<evidence type="ECO:0000256" key="7">
    <source>
        <dbReference type="ARBA" id="ARBA00022967"/>
    </source>
</evidence>
<dbReference type="SFLD" id="SFLDF00027">
    <property type="entry name" value="p-type_atpase"/>
    <property type="match status" value="1"/>
</dbReference>
<dbReference type="PRINTS" id="PR00119">
    <property type="entry name" value="CATATPASE"/>
</dbReference>
<dbReference type="SFLD" id="SFLDS00003">
    <property type="entry name" value="Haloacid_Dehalogenase"/>
    <property type="match status" value="1"/>
</dbReference>
<dbReference type="Gene3D" id="3.30.70.100">
    <property type="match status" value="1"/>
</dbReference>
<dbReference type="Pfam" id="PF00403">
    <property type="entry name" value="HMA"/>
    <property type="match status" value="1"/>
</dbReference>
<dbReference type="EMBL" id="CP003096">
    <property type="protein sequence ID" value="AER66223.1"/>
    <property type="molecule type" value="Genomic_DNA"/>
</dbReference>
<name>G7V7Y7_THELD</name>
<dbReference type="SUPFAM" id="SSF55008">
    <property type="entry name" value="HMA, heavy metal-associated domain"/>
    <property type="match status" value="1"/>
</dbReference>
<feature type="domain" description="HMA" evidence="11">
    <location>
        <begin position="10"/>
        <end position="75"/>
    </location>
</feature>
<dbReference type="PROSITE" id="PS00154">
    <property type="entry name" value="ATPASE_E1_E2"/>
    <property type="match status" value="1"/>
</dbReference>
<dbReference type="PROSITE" id="PS50846">
    <property type="entry name" value="HMA_2"/>
    <property type="match status" value="1"/>
</dbReference>
<organism evidence="12 13">
    <name type="scientific">Thermovirga lienii (strain ATCC BAA-1197 / DSM 17291 / Cas60314)</name>
    <dbReference type="NCBI Taxonomy" id="580340"/>
    <lineage>
        <taxon>Bacteria</taxon>
        <taxon>Thermotogati</taxon>
        <taxon>Synergistota</taxon>
        <taxon>Synergistia</taxon>
        <taxon>Synergistales</taxon>
        <taxon>Thermovirgaceae</taxon>
        <taxon>Thermovirga</taxon>
    </lineage>
</organism>
<dbReference type="Gene3D" id="3.40.1110.10">
    <property type="entry name" value="Calcium-transporting ATPase, cytoplasmic domain N"/>
    <property type="match status" value="1"/>
</dbReference>
<dbReference type="Pfam" id="PF00122">
    <property type="entry name" value="E1-E2_ATPase"/>
    <property type="match status" value="1"/>
</dbReference>
<evidence type="ECO:0000256" key="9">
    <source>
        <dbReference type="ARBA" id="ARBA00023136"/>
    </source>
</evidence>
<dbReference type="InterPro" id="IPR044492">
    <property type="entry name" value="P_typ_ATPase_HD_dom"/>
</dbReference>
<evidence type="ECO:0000313" key="13">
    <source>
        <dbReference type="Proteomes" id="UP000005868"/>
    </source>
</evidence>
<comment type="subcellular location">
    <subcellularLocation>
        <location evidence="10">Cell membrane</location>
    </subcellularLocation>
    <subcellularLocation>
        <location evidence="1">Membrane</location>
        <topology evidence="1">Multi-pass membrane protein</topology>
    </subcellularLocation>
</comment>
<dbReference type="eggNOG" id="COG2217">
    <property type="taxonomic scope" value="Bacteria"/>
</dbReference>
<dbReference type="SFLD" id="SFLDG00002">
    <property type="entry name" value="C1.7:_P-type_atpase_like"/>
    <property type="match status" value="1"/>
</dbReference>
<evidence type="ECO:0000259" key="11">
    <source>
        <dbReference type="PROSITE" id="PS50846"/>
    </source>
</evidence>
<dbReference type="Gene3D" id="3.40.50.1000">
    <property type="entry name" value="HAD superfamily/HAD-like"/>
    <property type="match status" value="1"/>
</dbReference>
<feature type="transmembrane region" description="Helical" evidence="10">
    <location>
        <begin position="170"/>
        <end position="196"/>
    </location>
</feature>
<dbReference type="InterPro" id="IPR023299">
    <property type="entry name" value="ATPase_P-typ_cyto_dom_N"/>
</dbReference>
<evidence type="ECO:0000256" key="4">
    <source>
        <dbReference type="ARBA" id="ARBA00022723"/>
    </source>
</evidence>
<dbReference type="KEGG" id="tli:Tlie_0488"/>
<dbReference type="SUPFAM" id="SSF81653">
    <property type="entry name" value="Calcium ATPase, transduction domain A"/>
    <property type="match status" value="1"/>
</dbReference>
<keyword evidence="6 10" id="KW-0067">ATP-binding</keyword>
<sequence length="729" mass="78890">MSEHQVLEASERKYLLKGLVCAGCAAKIEDALNKTEGIDEANLDLSTGVLYVKSRLSNEHEVVENIVKSFEPHVEVTPAGAEELSEEMPRECCVSDGGNAPKKLLRVTKDGVVMLFSAFALILLLVNQERSFIPYPWNYVLALSGYLAAGSNVLSKAVKNLLHGYIFDEYFLMAVATIGAFFIGALPEAVGVMLFFRIGEILQDRAVNKSRRSIESLLASRPKTALVSIDGKLVEMDPAKVSPGAVVVVRPGEKIPLDGVVLEGFSSVDTSPLTGESLPISVSPESEVKGGCINKEGLLRIRTTKPFVESSIYKMMELVERASARKAKTEKFITTFAKYYTPVVVLLAVAVAVIPPLVVEGETFSNWLYRAMVLLVISCPCALVVSIPLGYFGGIGLASARGVLIKGSIVMDALNDVRTVIFDKTGTLTEGVFRVLSVEVVDGFDESELLRLAALAELHSNHPIARTIVKEAQRRRLPLRDEEITFHKVYPGKGVMANWKGKKIIVGTDEFLSENGIEVKESSKNATVVNVALEGKHIGRILLGDALRQEAKNAVSKLRALGVEKLMVLSGDNQRSTEAVAKEAGIPCFKGALLPEEKVKAVEEEMEKAREKEKLLFVGDGINDSPVITRSDVGVAMGGIGSDAAIEVADVVIMGDSLEKVPEAICIARRTRKIILQNIVLVLSVKAFFLALGAMGVATMWEAVFADVGVALLALVNSMRSMKFQKKGC</sequence>
<dbReference type="InterPro" id="IPR051014">
    <property type="entry name" value="Cation_Transport_ATPase_IB"/>
</dbReference>
<feature type="transmembrane region" description="Helical" evidence="10">
    <location>
        <begin position="139"/>
        <end position="158"/>
    </location>
</feature>
<evidence type="ECO:0000256" key="1">
    <source>
        <dbReference type="ARBA" id="ARBA00004141"/>
    </source>
</evidence>
<dbReference type="InterPro" id="IPR023214">
    <property type="entry name" value="HAD_sf"/>
</dbReference>
<feature type="transmembrane region" description="Helical" evidence="10">
    <location>
        <begin position="371"/>
        <end position="392"/>
    </location>
</feature>
<feature type="transmembrane region" description="Helical" evidence="10">
    <location>
        <begin position="698"/>
        <end position="717"/>
    </location>
</feature>
<dbReference type="PRINTS" id="PR00941">
    <property type="entry name" value="CDATPASE"/>
</dbReference>
<comment type="similarity">
    <text evidence="2 10">Belongs to the cation transport ATPase (P-type) (TC 3.A.3) family. Type IB subfamily.</text>
</comment>
<evidence type="ECO:0000256" key="3">
    <source>
        <dbReference type="ARBA" id="ARBA00022692"/>
    </source>
</evidence>
<dbReference type="PANTHER" id="PTHR48085">
    <property type="entry name" value="CADMIUM/ZINC-TRANSPORTING ATPASE HMA2-RELATED"/>
    <property type="match status" value="1"/>
</dbReference>
<keyword evidence="9 10" id="KW-0472">Membrane</keyword>
<feature type="transmembrane region" description="Helical" evidence="10">
    <location>
        <begin position="674"/>
        <end position="692"/>
    </location>
</feature>
<dbReference type="NCBIfam" id="TIGR01512">
    <property type="entry name" value="ATPase-IB2_Cd"/>
    <property type="match status" value="1"/>
</dbReference>
<dbReference type="InterPro" id="IPR036412">
    <property type="entry name" value="HAD-like_sf"/>
</dbReference>
<keyword evidence="4 10" id="KW-0479">Metal-binding</keyword>
<keyword evidence="10" id="KW-1003">Cell membrane</keyword>
<keyword evidence="8 10" id="KW-1133">Transmembrane helix</keyword>
<evidence type="ECO:0000256" key="10">
    <source>
        <dbReference type="RuleBase" id="RU362081"/>
    </source>
</evidence>
<dbReference type="STRING" id="580340.Tlie_0488"/>
<dbReference type="SUPFAM" id="SSF56784">
    <property type="entry name" value="HAD-like"/>
    <property type="match status" value="1"/>
</dbReference>
<evidence type="ECO:0000256" key="2">
    <source>
        <dbReference type="ARBA" id="ARBA00006024"/>
    </source>
</evidence>
<dbReference type="InterPro" id="IPR023298">
    <property type="entry name" value="ATPase_P-typ_TM_dom_sf"/>
</dbReference>
<dbReference type="GO" id="GO:0016887">
    <property type="term" value="F:ATP hydrolysis activity"/>
    <property type="evidence" value="ECO:0007669"/>
    <property type="project" value="InterPro"/>
</dbReference>
<reference evidence="12 13" key="2">
    <citation type="journal article" date="2012" name="Stand. Genomic Sci.">
        <title>Genome sequence of the moderately thermophilic, amino-acid-degrading and sulfur-reducing bacterium Thermovirga lienii type strain (Cas60314(T)).</title>
        <authorList>
            <person name="Goker M."/>
            <person name="Saunders E."/>
            <person name="Lapidus A."/>
            <person name="Nolan M."/>
            <person name="Lucas S."/>
            <person name="Hammon N."/>
            <person name="Deshpande S."/>
            <person name="Cheng J.F."/>
            <person name="Han C."/>
            <person name="Tapia R."/>
            <person name="Goodwin L.A."/>
            <person name="Pitluck S."/>
            <person name="Liolios K."/>
            <person name="Mavromatis K."/>
            <person name="Pagani I."/>
            <person name="Ivanova N."/>
            <person name="Mikhailova N."/>
            <person name="Pati A."/>
            <person name="Chen A."/>
            <person name="Palaniappan K."/>
            <person name="Land M."/>
            <person name="Chang Y.J."/>
            <person name="Jeffries C.D."/>
            <person name="Brambilla E.M."/>
            <person name="Rohde M."/>
            <person name="Spring S."/>
            <person name="Detter J.C."/>
            <person name="Woyke T."/>
            <person name="Bristow J."/>
            <person name="Eisen J.A."/>
            <person name="Markowitz V."/>
            <person name="Hugenholtz P."/>
            <person name="Kyrpides N.C."/>
            <person name="Klenk H.P."/>
        </authorList>
    </citation>
    <scope>NUCLEOTIDE SEQUENCE [LARGE SCALE GENOMIC DNA]</scope>
    <source>
        <strain evidence="13">ATCC BAA-1197 / DSM 17291 / Cas60314</strain>
    </source>
</reference>
<dbReference type="NCBIfam" id="TIGR01494">
    <property type="entry name" value="ATPase_P-type"/>
    <property type="match status" value="1"/>
</dbReference>
<dbReference type="GO" id="GO:0046872">
    <property type="term" value="F:metal ion binding"/>
    <property type="evidence" value="ECO:0007669"/>
    <property type="project" value="UniProtKB-KW"/>
</dbReference>
<evidence type="ECO:0000256" key="5">
    <source>
        <dbReference type="ARBA" id="ARBA00022741"/>
    </source>
</evidence>
<dbReference type="InterPro" id="IPR027256">
    <property type="entry name" value="P-typ_ATPase_IB"/>
</dbReference>
<evidence type="ECO:0000313" key="12">
    <source>
        <dbReference type="EMBL" id="AER66223.1"/>
    </source>
</evidence>
<dbReference type="InterPro" id="IPR001757">
    <property type="entry name" value="P_typ_ATPase"/>
</dbReference>
<dbReference type="InterPro" id="IPR008250">
    <property type="entry name" value="ATPase_P-typ_transduc_dom_A_sf"/>
</dbReference>
<feature type="transmembrane region" description="Helical" evidence="10">
    <location>
        <begin position="111"/>
        <end position="127"/>
    </location>
</feature>
<dbReference type="AlphaFoldDB" id="G7V7Y7"/>
<dbReference type="CDD" id="cd00371">
    <property type="entry name" value="HMA"/>
    <property type="match status" value="1"/>
</dbReference>
<keyword evidence="5 10" id="KW-0547">Nucleotide-binding</keyword>
<dbReference type="InterPro" id="IPR018303">
    <property type="entry name" value="ATPase_P-typ_P_site"/>
</dbReference>
<dbReference type="SUPFAM" id="SSF81665">
    <property type="entry name" value="Calcium ATPase, transmembrane domain M"/>
    <property type="match status" value="1"/>
</dbReference>
<proteinExistence type="inferred from homology"/>
<dbReference type="HOGENOM" id="CLU_001771_6_2_0"/>
<dbReference type="InterPro" id="IPR006121">
    <property type="entry name" value="HMA_dom"/>
</dbReference>
<keyword evidence="7" id="KW-1278">Translocase</keyword>
<dbReference type="InterPro" id="IPR059000">
    <property type="entry name" value="ATPase_P-type_domA"/>
</dbReference>
<feature type="transmembrane region" description="Helical" evidence="10">
    <location>
        <begin position="339"/>
        <end position="359"/>
    </location>
</feature>
<dbReference type="GO" id="GO:0015086">
    <property type="term" value="F:cadmium ion transmembrane transporter activity"/>
    <property type="evidence" value="ECO:0007669"/>
    <property type="project" value="TreeGrafter"/>
</dbReference>
<dbReference type="GO" id="GO:0019829">
    <property type="term" value="F:ATPase-coupled monoatomic cation transmembrane transporter activity"/>
    <property type="evidence" value="ECO:0007669"/>
    <property type="project" value="InterPro"/>
</dbReference>
<reference evidence="13" key="1">
    <citation type="submission" date="2011-10" db="EMBL/GenBank/DDBJ databases">
        <title>The complete genome of chromosome of Thermovirga lienii DSM 17291.</title>
        <authorList>
            <consortium name="US DOE Joint Genome Institute (JGI-PGF)"/>
            <person name="Lucas S."/>
            <person name="Copeland A."/>
            <person name="Lapidus A."/>
            <person name="Glavina del Rio T."/>
            <person name="Dalin E."/>
            <person name="Tice H."/>
            <person name="Bruce D."/>
            <person name="Goodwin L."/>
            <person name="Pitluck S."/>
            <person name="Peters L."/>
            <person name="Mikhailova N."/>
            <person name="Saunders E."/>
            <person name="Kyrpides N."/>
            <person name="Mavromatis K."/>
            <person name="Ivanova N."/>
            <person name="Last F.I."/>
            <person name="Brettin T."/>
            <person name="Detter J.C."/>
            <person name="Han C."/>
            <person name="Larimer F."/>
            <person name="Land M."/>
            <person name="Hauser L."/>
            <person name="Markowitz V."/>
            <person name="Cheng J.-F."/>
            <person name="Hugenholtz P."/>
            <person name="Woyke T."/>
            <person name="Wu D."/>
            <person name="Spring S."/>
            <person name="Schroeder M."/>
            <person name="Brambilla E.-M."/>
            <person name="Klenk H.-P."/>
            <person name="Eisen J.A."/>
        </authorList>
    </citation>
    <scope>NUCLEOTIDE SEQUENCE [LARGE SCALE GENOMIC DNA]</scope>
    <source>
        <strain evidence="13">ATCC BAA-1197 / DSM 17291 / Cas60314</strain>
    </source>
</reference>